<keyword evidence="2" id="KW-1185">Reference proteome</keyword>
<evidence type="ECO:0000313" key="2">
    <source>
        <dbReference type="Proteomes" id="UP000028006"/>
    </source>
</evidence>
<comment type="caution">
    <text evidence="1">The sequence shown here is derived from an EMBL/GenBank/DDBJ whole genome shotgun (WGS) entry which is preliminary data.</text>
</comment>
<sequence>MNTEKNSDLLNELERLKVLLDKDSLFENTGESIPLLTDIIEGQSDPEAERQTIAVINLSEPVSGSDGDPVIELRHQLRTEGRRLIRTLIDEELVRIESRLNKELNNHLEELLDKLQPVSDTPNSPWES</sequence>
<dbReference type="RefSeq" id="WP_034874123.1">
    <property type="nucleotide sequence ID" value="NZ_JOKG01000002.1"/>
</dbReference>
<protein>
    <submittedName>
        <fullName evidence="1">Uncharacterized protein</fullName>
    </submittedName>
</protein>
<dbReference type="EMBL" id="JOKG01000002">
    <property type="protein sequence ID" value="KEQ14293.1"/>
    <property type="molecule type" value="Genomic_DNA"/>
</dbReference>
<organism evidence="1 2">
    <name type="scientific">Endozoicomonas montiporae</name>
    <dbReference type="NCBI Taxonomy" id="1027273"/>
    <lineage>
        <taxon>Bacteria</taxon>
        <taxon>Pseudomonadati</taxon>
        <taxon>Pseudomonadota</taxon>
        <taxon>Gammaproteobacteria</taxon>
        <taxon>Oceanospirillales</taxon>
        <taxon>Endozoicomonadaceae</taxon>
        <taxon>Endozoicomonas</taxon>
    </lineage>
</organism>
<dbReference type="AlphaFoldDB" id="A0A081N770"/>
<accession>A0A081N770</accession>
<name>A0A081N770_9GAMM</name>
<dbReference type="Proteomes" id="UP000028006">
    <property type="component" value="Unassembled WGS sequence"/>
</dbReference>
<proteinExistence type="predicted"/>
<evidence type="ECO:0000313" key="1">
    <source>
        <dbReference type="EMBL" id="KEQ14293.1"/>
    </source>
</evidence>
<gene>
    <name evidence="1" type="ORF">GZ77_07745</name>
</gene>
<reference evidence="1 2" key="1">
    <citation type="submission" date="2014-06" db="EMBL/GenBank/DDBJ databases">
        <title>Whole Genome Sequences of Three Symbiotic Endozoicomonas Bacteria.</title>
        <authorList>
            <person name="Neave M.J."/>
            <person name="Apprill A."/>
            <person name="Voolstra C.R."/>
        </authorList>
    </citation>
    <scope>NUCLEOTIDE SEQUENCE [LARGE SCALE GENOMIC DNA]</scope>
    <source>
        <strain evidence="1 2">LMG 24815</strain>
    </source>
</reference>